<dbReference type="PROSITE" id="PS00041">
    <property type="entry name" value="HTH_ARAC_FAMILY_1"/>
    <property type="match status" value="1"/>
</dbReference>
<dbReference type="EMBL" id="PJCG01000031">
    <property type="protein sequence ID" value="PKI20621.1"/>
    <property type="molecule type" value="Genomic_DNA"/>
</dbReference>
<dbReference type="AlphaFoldDB" id="A0A2N1IQ68"/>
<dbReference type="Pfam" id="PF12833">
    <property type="entry name" value="HTH_18"/>
    <property type="match status" value="1"/>
</dbReference>
<evidence type="ECO:0000256" key="5">
    <source>
        <dbReference type="ARBA" id="ARBA00023163"/>
    </source>
</evidence>
<dbReference type="PANTHER" id="PTHR46796:SF6">
    <property type="entry name" value="ARAC SUBFAMILY"/>
    <property type="match status" value="1"/>
</dbReference>
<evidence type="ECO:0000256" key="1">
    <source>
        <dbReference type="ARBA" id="ARBA00004496"/>
    </source>
</evidence>
<comment type="function">
    <text evidence="6">Regulatory protein of the TOL plasmid xyl operons. XylS activates the xylXYZLTEGFJQKIH operon required for the degradation of toluene, m-xylene and p-xylene.</text>
</comment>
<keyword evidence="4" id="KW-0010">Activator</keyword>
<organism evidence="7 8">
    <name type="scientific">Pseudomonas monteilii</name>
    <dbReference type="NCBI Taxonomy" id="76759"/>
    <lineage>
        <taxon>Bacteria</taxon>
        <taxon>Pseudomonadati</taxon>
        <taxon>Pseudomonadota</taxon>
        <taxon>Gammaproteobacteria</taxon>
        <taxon>Pseudomonadales</taxon>
        <taxon>Pseudomonadaceae</taxon>
        <taxon>Pseudomonas</taxon>
    </lineage>
</organism>
<dbReference type="RefSeq" id="WP_101196464.1">
    <property type="nucleotide sequence ID" value="NZ_PJCG01000031.1"/>
</dbReference>
<keyword evidence="3" id="KW-0238">DNA-binding</keyword>
<protein>
    <submittedName>
        <fullName evidence="7">AraC family transcriptional regulator</fullName>
    </submittedName>
</protein>
<dbReference type="SMART" id="SM00342">
    <property type="entry name" value="HTH_ARAC"/>
    <property type="match status" value="1"/>
</dbReference>
<dbReference type="GO" id="GO:0005737">
    <property type="term" value="C:cytoplasm"/>
    <property type="evidence" value="ECO:0007669"/>
    <property type="project" value="UniProtKB-SubCell"/>
</dbReference>
<accession>A0A2N1IQ68</accession>
<evidence type="ECO:0000313" key="7">
    <source>
        <dbReference type="EMBL" id="PKI20621.1"/>
    </source>
</evidence>
<evidence type="ECO:0000256" key="6">
    <source>
        <dbReference type="ARBA" id="ARBA00037345"/>
    </source>
</evidence>
<keyword evidence="5" id="KW-0804">Transcription</keyword>
<dbReference type="PROSITE" id="PS01124">
    <property type="entry name" value="HTH_ARAC_FAMILY_2"/>
    <property type="match status" value="1"/>
</dbReference>
<dbReference type="GO" id="GO:0043565">
    <property type="term" value="F:sequence-specific DNA binding"/>
    <property type="evidence" value="ECO:0007669"/>
    <property type="project" value="InterPro"/>
</dbReference>
<dbReference type="InterPro" id="IPR050204">
    <property type="entry name" value="AraC_XylS_family_regulators"/>
</dbReference>
<dbReference type="GO" id="GO:0003700">
    <property type="term" value="F:DNA-binding transcription factor activity"/>
    <property type="evidence" value="ECO:0007669"/>
    <property type="project" value="InterPro"/>
</dbReference>
<name>A0A2N1IQ68_9PSED</name>
<dbReference type="Proteomes" id="UP000233399">
    <property type="component" value="Unassembled WGS sequence"/>
</dbReference>
<comment type="subcellular location">
    <subcellularLocation>
        <location evidence="1">Cytoplasm</location>
    </subcellularLocation>
</comment>
<evidence type="ECO:0000256" key="4">
    <source>
        <dbReference type="ARBA" id="ARBA00023159"/>
    </source>
</evidence>
<dbReference type="InterPro" id="IPR018062">
    <property type="entry name" value="HTH_AraC-typ_CS"/>
</dbReference>
<comment type="caution">
    <text evidence="7">The sequence shown here is derived from an EMBL/GenBank/DDBJ whole genome shotgun (WGS) entry which is preliminary data.</text>
</comment>
<dbReference type="InterPro" id="IPR009057">
    <property type="entry name" value="Homeodomain-like_sf"/>
</dbReference>
<dbReference type="InterPro" id="IPR018060">
    <property type="entry name" value="HTH_AraC"/>
</dbReference>
<dbReference type="GO" id="GO:0009893">
    <property type="term" value="P:positive regulation of metabolic process"/>
    <property type="evidence" value="ECO:0007669"/>
    <property type="project" value="UniProtKB-ARBA"/>
</dbReference>
<sequence>MATVIRDPMDLLTSVDMVNTGGSAYKDSDKRVLASWPADANAPQLSTGGAGHTTFARWYRPAESDIYEFSPSGVMPDHRALIPIRPCNSEFRIGGRRVFNKYMSPGDVALSGPIYATRNCIHKGELDMFLISLPPTLLSEAAETLDGRGLSTDIILFDAHTTQDAISNNLLMACFFATQDYSPANSLQLESLGLALAIHLVGQYRNRERKSSFPKQSPLATWRLNRVTDYIESNLNKSLCLSELSAIAGLSRMHFAAQFKIATGLSPHYYVMKRRVIAAQSLLLSGTLTVQQIAIALGFSSASHLIRHFRQIIGVPPGRWREEMARTKPRC</sequence>
<evidence type="ECO:0000313" key="8">
    <source>
        <dbReference type="Proteomes" id="UP000233399"/>
    </source>
</evidence>
<keyword evidence="2" id="KW-0805">Transcription regulation</keyword>
<gene>
    <name evidence="7" type="ORF">CXB65_16685</name>
</gene>
<evidence type="ECO:0000256" key="3">
    <source>
        <dbReference type="ARBA" id="ARBA00023125"/>
    </source>
</evidence>
<reference evidence="7 8" key="1">
    <citation type="submission" date="2017-12" db="EMBL/GenBank/DDBJ databases">
        <title>Isolation and characterization of an aerobic denitrifying Pseudomonas monteilii CY06 from aquaculture ponds.</title>
        <authorList>
            <person name="Ma Q."/>
            <person name="Cai Y."/>
            <person name="He Z."/>
        </authorList>
    </citation>
    <scope>NUCLEOTIDE SEQUENCE [LARGE SCALE GENOMIC DNA]</scope>
    <source>
        <strain evidence="7 8">CY06</strain>
    </source>
</reference>
<evidence type="ECO:0000256" key="2">
    <source>
        <dbReference type="ARBA" id="ARBA00023015"/>
    </source>
</evidence>
<dbReference type="SUPFAM" id="SSF46689">
    <property type="entry name" value="Homeodomain-like"/>
    <property type="match status" value="2"/>
</dbReference>
<dbReference type="Gene3D" id="1.10.10.60">
    <property type="entry name" value="Homeodomain-like"/>
    <property type="match status" value="2"/>
</dbReference>
<proteinExistence type="predicted"/>
<dbReference type="PANTHER" id="PTHR46796">
    <property type="entry name" value="HTH-TYPE TRANSCRIPTIONAL ACTIVATOR RHAS-RELATED"/>
    <property type="match status" value="1"/>
</dbReference>